<protein>
    <submittedName>
        <fullName evidence="1">Uncharacterized protein</fullName>
    </submittedName>
</protein>
<dbReference type="EMBL" id="JAHHUM010000013">
    <property type="protein sequence ID" value="KAK5623822.1"/>
    <property type="molecule type" value="Genomic_DNA"/>
</dbReference>
<sequence>MENFGTGVEPKGVVPAECTRNQAPSWALRGVVQSVKTSIPVSVGTFLLETARRKFGSLSTFDARNSATLCPILPNSQLCIPLPASTMCVNAQMPSTFPLAIFPFSGASQATEFSKTLSPSNPPVEQSSVALRTSEDSLGLTDFLQRWPIGLMFHTAHSGGLVQSVKTSIPCRSEFPAGNGEEEIWLASARLTLRNSATLCPILAQTRSSASHCQPLPVCECTDA</sequence>
<name>A0AAV9STK3_9TELE</name>
<dbReference type="Proteomes" id="UP001311232">
    <property type="component" value="Unassembled WGS sequence"/>
</dbReference>
<proteinExistence type="predicted"/>
<accession>A0AAV9STK3</accession>
<evidence type="ECO:0000313" key="1">
    <source>
        <dbReference type="EMBL" id="KAK5623822.1"/>
    </source>
</evidence>
<reference evidence="1 2" key="1">
    <citation type="submission" date="2021-06" db="EMBL/GenBank/DDBJ databases">
        <authorList>
            <person name="Palmer J.M."/>
        </authorList>
    </citation>
    <scope>NUCLEOTIDE SEQUENCE [LARGE SCALE GENOMIC DNA]</scope>
    <source>
        <strain evidence="1 2">MEX-2019</strain>
        <tissue evidence="1">Muscle</tissue>
    </source>
</reference>
<comment type="caution">
    <text evidence="1">The sequence shown here is derived from an EMBL/GenBank/DDBJ whole genome shotgun (WGS) entry which is preliminary data.</text>
</comment>
<gene>
    <name evidence="1" type="ORF">CRENBAI_003869</name>
</gene>
<evidence type="ECO:0000313" key="2">
    <source>
        <dbReference type="Proteomes" id="UP001311232"/>
    </source>
</evidence>
<keyword evidence="2" id="KW-1185">Reference proteome</keyword>
<organism evidence="1 2">
    <name type="scientific">Crenichthys baileyi</name>
    <name type="common">White River springfish</name>
    <dbReference type="NCBI Taxonomy" id="28760"/>
    <lineage>
        <taxon>Eukaryota</taxon>
        <taxon>Metazoa</taxon>
        <taxon>Chordata</taxon>
        <taxon>Craniata</taxon>
        <taxon>Vertebrata</taxon>
        <taxon>Euteleostomi</taxon>
        <taxon>Actinopterygii</taxon>
        <taxon>Neopterygii</taxon>
        <taxon>Teleostei</taxon>
        <taxon>Neoteleostei</taxon>
        <taxon>Acanthomorphata</taxon>
        <taxon>Ovalentaria</taxon>
        <taxon>Atherinomorphae</taxon>
        <taxon>Cyprinodontiformes</taxon>
        <taxon>Goodeidae</taxon>
        <taxon>Crenichthys</taxon>
    </lineage>
</organism>
<dbReference type="AlphaFoldDB" id="A0AAV9STK3"/>